<evidence type="ECO:0000313" key="2">
    <source>
        <dbReference type="Proteomes" id="UP000245981"/>
    </source>
</evidence>
<comment type="caution">
    <text evidence="1">The sequence shown here is derived from an EMBL/GenBank/DDBJ whole genome shotgun (WGS) entry which is preliminary data.</text>
</comment>
<organism evidence="1 2">
    <name type="scientific">Pantoea allii</name>
    <dbReference type="NCBI Taxonomy" id="574096"/>
    <lineage>
        <taxon>Bacteria</taxon>
        <taxon>Pseudomonadati</taxon>
        <taxon>Pseudomonadota</taxon>
        <taxon>Gammaproteobacteria</taxon>
        <taxon>Enterobacterales</taxon>
        <taxon>Erwiniaceae</taxon>
        <taxon>Pantoea</taxon>
    </lineage>
</organism>
<evidence type="ECO:0000313" key="1">
    <source>
        <dbReference type="EMBL" id="PWK95722.1"/>
    </source>
</evidence>
<reference evidence="1 2" key="1">
    <citation type="submission" date="2018-05" db="EMBL/GenBank/DDBJ databases">
        <title>Genomic Encyclopedia of Type Strains, Phase IV (KMG-V): Genome sequencing to study the core and pangenomes of soil and plant-associated prokaryotes.</title>
        <authorList>
            <person name="Whitman W."/>
        </authorList>
    </citation>
    <scope>NUCLEOTIDE SEQUENCE [LARGE SCALE GENOMIC DNA]</scope>
    <source>
        <strain evidence="1 2">PNA 200-10</strain>
    </source>
</reference>
<dbReference type="AlphaFoldDB" id="A0A2V2BF21"/>
<sequence>MTALKRKFIIPAAIAIGGLGWWLIPHYNAEDEAYYISVLCAVSQQNEHQLHKDMQNVIEGSNSDYALQKIHFIPALANRVINDWKTLTPEQKQQASYNSSQCTQLIRAQK</sequence>
<dbReference type="RefSeq" id="WP_109717710.1">
    <property type="nucleotide sequence ID" value="NZ_CP193921.1"/>
</dbReference>
<dbReference type="Proteomes" id="UP000245981">
    <property type="component" value="Unassembled WGS sequence"/>
</dbReference>
<name>A0A2V2BF21_9GAMM</name>
<dbReference type="OrthoDB" id="9114396at2"/>
<dbReference type="EMBL" id="QGHF01000007">
    <property type="protein sequence ID" value="PWK95722.1"/>
    <property type="molecule type" value="Genomic_DNA"/>
</dbReference>
<gene>
    <name evidence="1" type="ORF">C7431_107122</name>
</gene>
<proteinExistence type="predicted"/>
<protein>
    <submittedName>
        <fullName evidence="1">Uncharacterized protein</fullName>
    </submittedName>
</protein>
<accession>A0A2V2BF21</accession>